<organism evidence="1 2">
    <name type="scientific">Microseira wollei NIES-4236</name>
    <dbReference type="NCBI Taxonomy" id="2530354"/>
    <lineage>
        <taxon>Bacteria</taxon>
        <taxon>Bacillati</taxon>
        <taxon>Cyanobacteriota</taxon>
        <taxon>Cyanophyceae</taxon>
        <taxon>Oscillatoriophycideae</taxon>
        <taxon>Aerosakkonematales</taxon>
        <taxon>Aerosakkonemataceae</taxon>
        <taxon>Microseira</taxon>
    </lineage>
</organism>
<dbReference type="RefSeq" id="WP_226574234.1">
    <property type="nucleotide sequence ID" value="NZ_BLAY01000004.1"/>
</dbReference>
<dbReference type="Proteomes" id="UP001050975">
    <property type="component" value="Unassembled WGS sequence"/>
</dbReference>
<evidence type="ECO:0008006" key="3">
    <source>
        <dbReference type="Google" id="ProtNLM"/>
    </source>
</evidence>
<dbReference type="SUPFAM" id="SSF51182">
    <property type="entry name" value="RmlC-like cupins"/>
    <property type="match status" value="1"/>
</dbReference>
<evidence type="ECO:0000313" key="1">
    <source>
        <dbReference type="EMBL" id="GET35772.1"/>
    </source>
</evidence>
<dbReference type="InterPro" id="IPR011051">
    <property type="entry name" value="RmlC_Cupin_sf"/>
</dbReference>
<protein>
    <recommendedName>
        <fullName evidence="3">Cupin 2 conserved barrel domain-containing protein</fullName>
    </recommendedName>
</protein>
<dbReference type="EMBL" id="BLAY01000004">
    <property type="protein sequence ID" value="GET35772.1"/>
    <property type="molecule type" value="Genomic_DNA"/>
</dbReference>
<sequence length="161" mass="18368">MSSVLERQLIQKVTHDGSVLGIIISANFREPGIHFFTPSNLSQQVAYMRHSKGKVIQPHVHNPVPREVYHTQEVILIKQGKLRVDFYTEQQQYLESHILYAGDTILLIQGGHGFEVIEEVEMIEIKQGPYVGDHDKTRFFAHQRGEKYISTPSRAVSSCIV</sequence>
<dbReference type="AlphaFoldDB" id="A0AAV3X8T2"/>
<evidence type="ECO:0000313" key="2">
    <source>
        <dbReference type="Proteomes" id="UP001050975"/>
    </source>
</evidence>
<name>A0AAV3X8T2_9CYAN</name>
<proteinExistence type="predicted"/>
<reference evidence="1" key="1">
    <citation type="submission" date="2019-10" db="EMBL/GenBank/DDBJ databases">
        <title>Draft genome sequece of Microseira wollei NIES-4236.</title>
        <authorList>
            <person name="Yamaguchi H."/>
            <person name="Suzuki S."/>
            <person name="Kawachi M."/>
        </authorList>
    </citation>
    <scope>NUCLEOTIDE SEQUENCE</scope>
    <source>
        <strain evidence="1">NIES-4236</strain>
    </source>
</reference>
<gene>
    <name evidence="1" type="ORF">MiSe_05180</name>
</gene>
<comment type="caution">
    <text evidence="1">The sequence shown here is derived from an EMBL/GenBank/DDBJ whole genome shotgun (WGS) entry which is preliminary data.</text>
</comment>
<accession>A0AAV3X8T2</accession>
<keyword evidence="2" id="KW-1185">Reference proteome</keyword>